<feature type="domain" description="SAC3/GANP/THP3 conserved" evidence="1">
    <location>
        <begin position="132"/>
        <end position="174"/>
    </location>
</feature>
<organism evidence="2 3">
    <name type="scientific">Meloidogyne floridensis</name>
    <dbReference type="NCBI Taxonomy" id="298350"/>
    <lineage>
        <taxon>Eukaryota</taxon>
        <taxon>Metazoa</taxon>
        <taxon>Ecdysozoa</taxon>
        <taxon>Nematoda</taxon>
        <taxon>Chromadorea</taxon>
        <taxon>Rhabditida</taxon>
        <taxon>Tylenchina</taxon>
        <taxon>Tylenchomorpha</taxon>
        <taxon>Tylenchoidea</taxon>
        <taxon>Meloidogynidae</taxon>
        <taxon>Meloidogyninae</taxon>
        <taxon>Meloidogyne</taxon>
    </lineage>
</organism>
<sequence length="177" mass="20712">MDSNEIMQRRQKRLASAESSNNLPKINFNLSKEEMCMFFVNFLRFLQFVNARDVVAHYNNSPVFANSKTCINIRGVIKNMITRLKNLIGLTCTTNTEKFHLLRRRDEFLSKLVNLDSKPGNNKFIKGTCQDMCPEKERYMRDVKKSLHFYECDSEGRIVHEKMVKDYSRSAADQVNL</sequence>
<dbReference type="GO" id="GO:0070390">
    <property type="term" value="C:transcription export complex 2"/>
    <property type="evidence" value="ECO:0007669"/>
    <property type="project" value="TreeGrafter"/>
</dbReference>
<evidence type="ECO:0000313" key="3">
    <source>
        <dbReference type="WBParaSite" id="scf7180000420112.g4752"/>
    </source>
</evidence>
<dbReference type="InterPro" id="IPR005062">
    <property type="entry name" value="SAC3/GANP/THP3_conserved"/>
</dbReference>
<dbReference type="PANTHER" id="PTHR12436:SF3">
    <property type="entry name" value="GERMINAL-CENTER ASSOCIATED NUCLEAR PROTEIN"/>
    <property type="match status" value="1"/>
</dbReference>
<dbReference type="GO" id="GO:0006406">
    <property type="term" value="P:mRNA export from nucleus"/>
    <property type="evidence" value="ECO:0007669"/>
    <property type="project" value="TreeGrafter"/>
</dbReference>
<protein>
    <submittedName>
        <fullName evidence="3">SAC3/GANP/THP3 conserved domain-containing protein</fullName>
    </submittedName>
</protein>
<proteinExistence type="predicted"/>
<dbReference type="Pfam" id="PF03399">
    <property type="entry name" value="SAC3_GANP"/>
    <property type="match status" value="1"/>
</dbReference>
<dbReference type="InterPro" id="IPR045107">
    <property type="entry name" value="SAC3/GANP/THP3"/>
</dbReference>
<dbReference type="PANTHER" id="PTHR12436">
    <property type="entry name" value="80 KDA MCM3-ASSOCIATED PROTEIN"/>
    <property type="match status" value="1"/>
</dbReference>
<evidence type="ECO:0000313" key="2">
    <source>
        <dbReference type="Proteomes" id="UP000887560"/>
    </source>
</evidence>
<evidence type="ECO:0000259" key="1">
    <source>
        <dbReference type="Pfam" id="PF03399"/>
    </source>
</evidence>
<dbReference type="GO" id="GO:0005737">
    <property type="term" value="C:cytoplasm"/>
    <property type="evidence" value="ECO:0007669"/>
    <property type="project" value="TreeGrafter"/>
</dbReference>
<reference evidence="3" key="1">
    <citation type="submission" date="2022-11" db="UniProtKB">
        <authorList>
            <consortium name="WormBaseParasite"/>
        </authorList>
    </citation>
    <scope>IDENTIFICATION</scope>
</reference>
<dbReference type="Proteomes" id="UP000887560">
    <property type="component" value="Unplaced"/>
</dbReference>
<dbReference type="WBParaSite" id="scf7180000420112.g4752">
    <property type="protein sequence ID" value="scf7180000420112.g4752"/>
    <property type="gene ID" value="scf7180000420112.g4752"/>
</dbReference>
<name>A0A915NMB8_9BILA</name>
<dbReference type="AlphaFoldDB" id="A0A915NMB8"/>
<keyword evidence="2" id="KW-1185">Reference proteome</keyword>
<accession>A0A915NMB8</accession>